<dbReference type="AlphaFoldDB" id="A0A4V4KSC7"/>
<dbReference type="EMBL" id="QZBN01000227">
    <property type="protein sequence ID" value="THZ49551.1"/>
    <property type="molecule type" value="Genomic_DNA"/>
</dbReference>
<proteinExistence type="predicted"/>
<comment type="caution">
    <text evidence="2">The sequence shown here is derived from an EMBL/GenBank/DDBJ whole genome shotgun (WGS) entry which is preliminary data.</text>
</comment>
<feature type="region of interest" description="Disordered" evidence="1">
    <location>
        <begin position="437"/>
        <end position="473"/>
    </location>
</feature>
<name>A0A4V4KSC7_AURPU</name>
<feature type="region of interest" description="Disordered" evidence="1">
    <location>
        <begin position="52"/>
        <end position="81"/>
    </location>
</feature>
<reference evidence="2 3" key="1">
    <citation type="submission" date="2018-10" db="EMBL/GenBank/DDBJ databases">
        <title>Fifty Aureobasidium pullulans genomes reveal a recombining polyextremotolerant generalist.</title>
        <authorList>
            <person name="Gostincar C."/>
            <person name="Turk M."/>
            <person name="Zajc J."/>
            <person name="Gunde-Cimerman N."/>
        </authorList>
    </citation>
    <scope>NUCLEOTIDE SEQUENCE [LARGE SCALE GENOMIC DNA]</scope>
    <source>
        <strain evidence="2 3">EXF-3844</strain>
    </source>
</reference>
<evidence type="ECO:0000313" key="2">
    <source>
        <dbReference type="EMBL" id="THZ49551.1"/>
    </source>
</evidence>
<feature type="compositionally biased region" description="Gly residues" evidence="1">
    <location>
        <begin position="461"/>
        <end position="473"/>
    </location>
</feature>
<protein>
    <submittedName>
        <fullName evidence="2">Uncharacterized protein</fullName>
    </submittedName>
</protein>
<dbReference type="PANTHER" id="PTHR38887">
    <property type="entry name" value="CHROMOSOME 21, WHOLE GENOME SHOTGUN SEQUENCE"/>
    <property type="match status" value="1"/>
</dbReference>
<dbReference type="Proteomes" id="UP000310121">
    <property type="component" value="Unassembled WGS sequence"/>
</dbReference>
<sequence length="515" mass="56018">MGAFLLSRPHQLRHYLYFTTSTTFSMAHIISGIVQNVGGGIGLASEAYKAHKAKKTQSRDEHAAGQPEPSSGHERSAFEYEEEAWELDEAQDDLTGVPGNGDMDKPTDSGTLADTFISRLPPSIPTSAFSQEKLPFPIIIPQRRPKDRSRGMVRAYPPILEQRGIDQAMFIDFIETFNKSTQATKWIAALNLASIGTMWLPTVTGLLVSMAITAATTAAMEVQGRYKTNAFLHKINEQFFAPRGLFCLVVTWNPDNPDAQATVDFESMARKVMSGHSGQFMSSLRSSNGKTHGEFQWPEVAPLIYPGLDTLAATSDEEGKAKRSSLKKRRVFVEDYMDRRAQAKFAMDHPKSTLAAGPKPKFSSRFADPSHPANSGSLVALISGGAVQMPERGNVLGSRCGGSFGDRDVRGTERFDRNSIGGFGREFGSRFDRAGGDRSDSFMVGSQPVRSNNDSRASERGLGGMRGGRGGANAGPLGLVQKVMKKNVLYLLVVDMPSDAELAEAHETASELLSI</sequence>
<evidence type="ECO:0000256" key="1">
    <source>
        <dbReference type="SAM" id="MobiDB-lite"/>
    </source>
</evidence>
<dbReference type="PANTHER" id="PTHR38887:SF1">
    <property type="entry name" value="RAS MODIFICATION PROTEIN ERF4"/>
    <property type="match status" value="1"/>
</dbReference>
<evidence type="ECO:0000313" key="3">
    <source>
        <dbReference type="Proteomes" id="UP000310121"/>
    </source>
</evidence>
<dbReference type="InterPro" id="IPR053221">
    <property type="entry name" value="Burnettramic_acid_biosynth"/>
</dbReference>
<organism evidence="2 3">
    <name type="scientific">Aureobasidium pullulans</name>
    <name type="common">Black yeast</name>
    <name type="synonym">Pullularia pullulans</name>
    <dbReference type="NCBI Taxonomy" id="5580"/>
    <lineage>
        <taxon>Eukaryota</taxon>
        <taxon>Fungi</taxon>
        <taxon>Dikarya</taxon>
        <taxon>Ascomycota</taxon>
        <taxon>Pezizomycotina</taxon>
        <taxon>Dothideomycetes</taxon>
        <taxon>Dothideomycetidae</taxon>
        <taxon>Dothideales</taxon>
        <taxon>Saccotheciaceae</taxon>
        <taxon>Aureobasidium</taxon>
    </lineage>
</organism>
<gene>
    <name evidence="2" type="ORF">D6C90_03385</name>
</gene>
<accession>A0A4V4KSC7</accession>